<dbReference type="SMART" id="SM00320">
    <property type="entry name" value="WD40"/>
    <property type="match status" value="3"/>
</dbReference>
<sequence>MRVWKPIRVWNMFSPLMDHDEDQLDRVERDQAHEGPSGMIFDWYALEAAEFGFSANETDQLDRGERDQPHEGPSGMIFDGDACKNEVLAKQVKDQVALMRYMRSKQGASATKAYHKDMAAHAERMHKARTMQAKENYERGQPPCPLGYPGDCCDAAVGPTAANALEVLAEDGAPYALSLGNLSEGWLASLQQAPSLADGDDSDAEMAVEEMSELKGFNMPLSFGKQKPVRTAGPQAHNATQRKGRGEKPVPKGVQFGPRITDVASKAGAQARMGRATAPEVQPGPEEDAEEEEERVGPAMPTGREEPDELPEPGKELEVIPVTHEVEVPCFDKAVTAIGLDPKGSRMIAGGLDGTLKFFDFHGMSEAKEAFRDLEPVVGKMVHSISFSTTGGQVLVVCSDASARIYDRDGSSTPIQQTVLGDMYVRQMEHTKGHTQTLTAGMWHPFRSEHFLTASLDGTMRIWDMTADPVGMDQQLPCIHVLKTVDKRNVCVGGGSGKQGGLFPTCCTYSPTDAKKIVAGCSLAGVWRDRL</sequence>
<accession>A0A9P1DWJ5</accession>
<reference evidence="6" key="2">
    <citation type="submission" date="2024-04" db="EMBL/GenBank/DDBJ databases">
        <authorList>
            <person name="Chen Y."/>
            <person name="Shah S."/>
            <person name="Dougan E. K."/>
            <person name="Thang M."/>
            <person name="Chan C."/>
        </authorList>
    </citation>
    <scope>NUCLEOTIDE SEQUENCE [LARGE SCALE GENOMIC DNA]</scope>
</reference>
<keyword evidence="2" id="KW-0677">Repeat</keyword>
<evidence type="ECO:0000256" key="4">
    <source>
        <dbReference type="SAM" id="MobiDB-lite"/>
    </source>
</evidence>
<comment type="caution">
    <text evidence="5">The sequence shown here is derived from an EMBL/GenBank/DDBJ whole genome shotgun (WGS) entry which is preliminary data.</text>
</comment>
<evidence type="ECO:0000256" key="3">
    <source>
        <dbReference type="PROSITE-ProRule" id="PRU00221"/>
    </source>
</evidence>
<dbReference type="Proteomes" id="UP001152797">
    <property type="component" value="Unassembled WGS sequence"/>
</dbReference>
<reference evidence="5" key="1">
    <citation type="submission" date="2022-10" db="EMBL/GenBank/DDBJ databases">
        <authorList>
            <person name="Chen Y."/>
            <person name="Dougan E. K."/>
            <person name="Chan C."/>
            <person name="Rhodes N."/>
            <person name="Thang M."/>
        </authorList>
    </citation>
    <scope>NUCLEOTIDE SEQUENCE</scope>
</reference>
<dbReference type="EMBL" id="CAMXCT020006600">
    <property type="protein sequence ID" value="CAL1170102.1"/>
    <property type="molecule type" value="Genomic_DNA"/>
</dbReference>
<dbReference type="Gene3D" id="2.130.10.10">
    <property type="entry name" value="YVTN repeat-like/Quinoprotein amine dehydrogenase"/>
    <property type="match status" value="1"/>
</dbReference>
<keyword evidence="8" id="KW-1185">Reference proteome</keyword>
<dbReference type="InterPro" id="IPR051858">
    <property type="entry name" value="WD_repeat_GAD-1"/>
</dbReference>
<dbReference type="SUPFAM" id="SSF50978">
    <property type="entry name" value="WD40 repeat-like"/>
    <property type="match status" value="1"/>
</dbReference>
<dbReference type="PROSITE" id="PS50294">
    <property type="entry name" value="WD_REPEATS_REGION"/>
    <property type="match status" value="1"/>
</dbReference>
<dbReference type="PROSITE" id="PS50082">
    <property type="entry name" value="WD_REPEATS_2"/>
    <property type="match status" value="1"/>
</dbReference>
<evidence type="ECO:0000256" key="2">
    <source>
        <dbReference type="ARBA" id="ARBA00022737"/>
    </source>
</evidence>
<evidence type="ECO:0000313" key="5">
    <source>
        <dbReference type="EMBL" id="CAI4016727.1"/>
    </source>
</evidence>
<protein>
    <submittedName>
        <fullName evidence="7">WD repeat-containing protein 70</fullName>
    </submittedName>
</protein>
<keyword evidence="1 3" id="KW-0853">WD repeat</keyword>
<dbReference type="EMBL" id="CAMXCT030006600">
    <property type="protein sequence ID" value="CAL4804039.1"/>
    <property type="molecule type" value="Genomic_DNA"/>
</dbReference>
<dbReference type="PANTHER" id="PTHR16017">
    <property type="entry name" value="GASTRULATION DEFECTIVE PROTEIN 1-RELATED"/>
    <property type="match status" value="1"/>
</dbReference>
<name>A0A9P1DWJ5_9DINO</name>
<feature type="region of interest" description="Disordered" evidence="4">
    <location>
        <begin position="227"/>
        <end position="314"/>
    </location>
</feature>
<dbReference type="EMBL" id="CAMXCT010006600">
    <property type="protein sequence ID" value="CAI4016727.1"/>
    <property type="molecule type" value="Genomic_DNA"/>
</dbReference>
<dbReference type="GO" id="GO:0005634">
    <property type="term" value="C:nucleus"/>
    <property type="evidence" value="ECO:0007669"/>
    <property type="project" value="TreeGrafter"/>
</dbReference>
<dbReference type="OrthoDB" id="436381at2759"/>
<proteinExistence type="predicted"/>
<dbReference type="InterPro" id="IPR036322">
    <property type="entry name" value="WD40_repeat_dom_sf"/>
</dbReference>
<evidence type="ECO:0000313" key="7">
    <source>
        <dbReference type="EMBL" id="CAL4804039.1"/>
    </source>
</evidence>
<evidence type="ECO:0000313" key="8">
    <source>
        <dbReference type="Proteomes" id="UP001152797"/>
    </source>
</evidence>
<evidence type="ECO:0000313" key="6">
    <source>
        <dbReference type="EMBL" id="CAL1170102.1"/>
    </source>
</evidence>
<evidence type="ECO:0000256" key="1">
    <source>
        <dbReference type="ARBA" id="ARBA00022574"/>
    </source>
</evidence>
<feature type="repeat" description="WD" evidence="3">
    <location>
        <begin position="431"/>
        <end position="465"/>
    </location>
</feature>
<dbReference type="AlphaFoldDB" id="A0A9P1DWJ5"/>
<organism evidence="5">
    <name type="scientific">Cladocopium goreaui</name>
    <dbReference type="NCBI Taxonomy" id="2562237"/>
    <lineage>
        <taxon>Eukaryota</taxon>
        <taxon>Sar</taxon>
        <taxon>Alveolata</taxon>
        <taxon>Dinophyceae</taxon>
        <taxon>Suessiales</taxon>
        <taxon>Symbiodiniaceae</taxon>
        <taxon>Cladocopium</taxon>
    </lineage>
</organism>
<dbReference type="GO" id="GO:0035861">
    <property type="term" value="C:site of double-strand break"/>
    <property type="evidence" value="ECO:0007669"/>
    <property type="project" value="TreeGrafter"/>
</dbReference>
<feature type="compositionally biased region" description="Acidic residues" evidence="4">
    <location>
        <begin position="285"/>
        <end position="294"/>
    </location>
</feature>
<gene>
    <name evidence="5" type="ORF">C1SCF055_LOCUS41433</name>
</gene>
<dbReference type="InterPro" id="IPR001680">
    <property type="entry name" value="WD40_rpt"/>
</dbReference>
<dbReference type="PANTHER" id="PTHR16017:SF0">
    <property type="entry name" value="WD REPEAT-CONTAINING PROTEIN 70"/>
    <property type="match status" value="1"/>
</dbReference>
<dbReference type="InterPro" id="IPR015943">
    <property type="entry name" value="WD40/YVTN_repeat-like_dom_sf"/>
</dbReference>
<dbReference type="Pfam" id="PF00400">
    <property type="entry name" value="WD40"/>
    <property type="match status" value="2"/>
</dbReference>